<dbReference type="OrthoDB" id="21502at2759"/>
<dbReference type="PANTHER" id="PTHR12436:SF3">
    <property type="entry name" value="GERMINAL-CENTER ASSOCIATED NUCLEAR PROTEIN"/>
    <property type="match status" value="1"/>
</dbReference>
<dbReference type="STRING" id="6265.A0A0B2V273"/>
<feature type="region of interest" description="Disordered" evidence="1">
    <location>
        <begin position="29"/>
        <end position="157"/>
    </location>
</feature>
<evidence type="ECO:0000313" key="4">
    <source>
        <dbReference type="Proteomes" id="UP000031036"/>
    </source>
</evidence>
<protein>
    <submittedName>
        <fullName evidence="3">Germinal-center associated nuclear protein</fullName>
    </submittedName>
</protein>
<sequence>MLPVHDADSECKHAIGKLPAGMHGTMILQPRKLPSTPRTPSSRMVSREATARPLRSSLLRRPTSTISHPHAVHIPRRKPPSFKDLDKPSSSQLHSQQNGSSQQRLGLGLRRQLMPNSALVNRRQSVNRAATVARRRSSAQGTAAAAASTTPSSPSRLETIKRLSNSRIGTLQSGVDNRFFHLQQRPKSISEKSENEKQSASVLAKEPVSKMGAETKKPVPSKSIISKAEVARQLKRLVGRICEDDYAKYQLLDERDKIMCKGRVKNADVENATVTQGTCADMCPEKERYQRVVQKRMSTYECDESGNMVPELTVKDYSRSAADQEEPLPHELRPSYVLQRTMNYLISRIAEDIPSREEDLAQWYDFLWNRTRAIRKDITQQLMVNDIAVSLIEQCARLHIFASHRLCELGLNEFDQKMNTENLTKSLQSLRYLYDDLAKKGSYFASEAEFRAYDVLLNLNDSNILREVLTYRRDIRESPEIRLALRLFSCVQSGNYVRFFRLLKEKAAFLQCCLCHRYFAEIRAKALHVLTFSSHERHKFGSIVLRSTKTNRYPLRKLTELLGFDDETHASSTLGLHGVYLDGDDDEQNVILSKTSFYNPEEQIASKVHAWIEAKRGSRTITEVLSGGQRLKVDLPKATVSFDCSGAYVCDPVLCAYLEEAENEITKSDADDSTTSFTFSLPKTVLKTANQSVELGQYNSDPGPPPTVKREATIADEGENSMQSATQVTTSNMTAGNAFDAFTDGSFKSKSNIPSFTFALAKPRFGVESSSDKGQMGKPLLLIKREEGGNEAGNAIQKTAQSTLLNAAAEDAFNRIFDECLRPRCQEVLMSAKILYRHKLAQQAAQRRKEAVFELGRTILDQLLDDVTAAVANESARKQMRWERHAHDRKLLETIASKFCDGLLLEVVDVEVCALCALSMKENVFDVKIRLQQIATNLNRLIWLKQFFDIWRSMVATRRERKQRQYEILAAFPTVLPAHSKFHVPRHIPFEKRPIIPDFTSVVVEQKINRFQEKRRKKIVKHAFDHWRRWTRLRIEASVFVKAFSRQAAMHLRKRRWSMIENRQADPFGLRGALNNEQEAQRRRFGPRLCDLESLSGESASKRASPPRSPQIAIGTPVGNSAGPFLRSLLTDFRSPSSKIWRFGTPVSRTSAQRGIFKISSFTPTGSTPGSSSLNSEKLQAGRVEKPKPLNEISKRVSDFMKELDEVSERIARNCRRSEEVLNESV</sequence>
<dbReference type="Proteomes" id="UP000031036">
    <property type="component" value="Unassembled WGS sequence"/>
</dbReference>
<dbReference type="InterPro" id="IPR005062">
    <property type="entry name" value="SAC3/GANP/THP3_conserved"/>
</dbReference>
<dbReference type="InterPro" id="IPR045107">
    <property type="entry name" value="SAC3/GANP/THP3"/>
</dbReference>
<dbReference type="EMBL" id="JPKZ01002782">
    <property type="protein sequence ID" value="KHN75100.1"/>
    <property type="molecule type" value="Genomic_DNA"/>
</dbReference>
<name>A0A0B2V273_TOXCA</name>
<feature type="domain" description="SAC3/GANP/THP3 conserved" evidence="2">
    <location>
        <begin position="282"/>
        <end position="580"/>
    </location>
</feature>
<feature type="region of interest" description="Disordered" evidence="1">
    <location>
        <begin position="186"/>
        <end position="220"/>
    </location>
</feature>
<dbReference type="AlphaFoldDB" id="A0A0B2V273"/>
<dbReference type="Gene3D" id="1.25.40.990">
    <property type="match status" value="1"/>
</dbReference>
<dbReference type="GO" id="GO:0070390">
    <property type="term" value="C:transcription export complex 2"/>
    <property type="evidence" value="ECO:0007669"/>
    <property type="project" value="TreeGrafter"/>
</dbReference>
<dbReference type="GO" id="GO:0006406">
    <property type="term" value="P:mRNA export from nucleus"/>
    <property type="evidence" value="ECO:0007669"/>
    <property type="project" value="TreeGrafter"/>
</dbReference>
<keyword evidence="4" id="KW-1185">Reference proteome</keyword>
<feature type="compositionally biased region" description="Basic and acidic residues" evidence="1">
    <location>
        <begin position="188"/>
        <end position="197"/>
    </location>
</feature>
<evidence type="ECO:0000256" key="1">
    <source>
        <dbReference type="SAM" id="MobiDB-lite"/>
    </source>
</evidence>
<organism evidence="3 4">
    <name type="scientific">Toxocara canis</name>
    <name type="common">Canine roundworm</name>
    <dbReference type="NCBI Taxonomy" id="6265"/>
    <lineage>
        <taxon>Eukaryota</taxon>
        <taxon>Metazoa</taxon>
        <taxon>Ecdysozoa</taxon>
        <taxon>Nematoda</taxon>
        <taxon>Chromadorea</taxon>
        <taxon>Rhabditida</taxon>
        <taxon>Spirurina</taxon>
        <taxon>Ascaridomorpha</taxon>
        <taxon>Ascaridoidea</taxon>
        <taxon>Toxocaridae</taxon>
        <taxon>Toxocara</taxon>
    </lineage>
</organism>
<feature type="compositionally biased region" description="Basic residues" evidence="1">
    <location>
        <begin position="70"/>
        <end position="80"/>
    </location>
</feature>
<proteinExistence type="predicted"/>
<dbReference type="GO" id="GO:0005737">
    <property type="term" value="C:cytoplasm"/>
    <property type="evidence" value="ECO:0007669"/>
    <property type="project" value="TreeGrafter"/>
</dbReference>
<reference evidence="3 4" key="1">
    <citation type="submission" date="2014-11" db="EMBL/GenBank/DDBJ databases">
        <title>Genetic blueprint of the zoonotic pathogen Toxocara canis.</title>
        <authorList>
            <person name="Zhu X.-Q."/>
            <person name="Korhonen P.K."/>
            <person name="Cai H."/>
            <person name="Young N.D."/>
            <person name="Nejsum P."/>
            <person name="von Samson-Himmelstjerna G."/>
            <person name="Boag P.R."/>
            <person name="Tan P."/>
            <person name="Li Q."/>
            <person name="Min J."/>
            <person name="Yang Y."/>
            <person name="Wang X."/>
            <person name="Fang X."/>
            <person name="Hall R.S."/>
            <person name="Hofmann A."/>
            <person name="Sternberg P.W."/>
            <person name="Jex A.R."/>
            <person name="Gasser R.B."/>
        </authorList>
    </citation>
    <scope>NUCLEOTIDE SEQUENCE [LARGE SCALE GENOMIC DNA]</scope>
    <source>
        <strain evidence="3">PN_DK_2014</strain>
    </source>
</reference>
<dbReference type="Pfam" id="PF03399">
    <property type="entry name" value="SAC3_GANP"/>
    <property type="match status" value="1"/>
</dbReference>
<feature type="region of interest" description="Disordered" evidence="1">
    <location>
        <begin position="1096"/>
        <end position="1117"/>
    </location>
</feature>
<evidence type="ECO:0000313" key="3">
    <source>
        <dbReference type="EMBL" id="KHN75100.1"/>
    </source>
</evidence>
<evidence type="ECO:0000259" key="2">
    <source>
        <dbReference type="Pfam" id="PF03399"/>
    </source>
</evidence>
<comment type="caution">
    <text evidence="3">The sequence shown here is derived from an EMBL/GenBank/DDBJ whole genome shotgun (WGS) entry which is preliminary data.</text>
</comment>
<feature type="compositionally biased region" description="Low complexity" evidence="1">
    <location>
        <begin position="126"/>
        <end position="156"/>
    </location>
</feature>
<feature type="compositionally biased region" description="Polar residues" evidence="1">
    <location>
        <begin position="114"/>
        <end position="124"/>
    </location>
</feature>
<feature type="region of interest" description="Disordered" evidence="1">
    <location>
        <begin position="1162"/>
        <end position="1190"/>
    </location>
</feature>
<feature type="compositionally biased region" description="Low complexity" evidence="1">
    <location>
        <begin position="1162"/>
        <end position="1173"/>
    </location>
</feature>
<dbReference type="PANTHER" id="PTHR12436">
    <property type="entry name" value="80 KDA MCM3-ASSOCIATED PROTEIN"/>
    <property type="match status" value="1"/>
</dbReference>
<feature type="compositionally biased region" description="Low complexity" evidence="1">
    <location>
        <begin position="95"/>
        <end position="113"/>
    </location>
</feature>
<feature type="compositionally biased region" description="Low complexity" evidence="1">
    <location>
        <begin position="51"/>
        <end position="65"/>
    </location>
</feature>
<accession>A0A0B2V273</accession>
<gene>
    <name evidence="3" type="primary">Mcm3ap</name>
    <name evidence="3" type="ORF">Tcan_03014</name>
</gene>